<dbReference type="GO" id="GO:0005524">
    <property type="term" value="F:ATP binding"/>
    <property type="evidence" value="ECO:0007669"/>
    <property type="project" value="UniProtKB-KW"/>
</dbReference>
<dbReference type="Proteomes" id="UP000659654">
    <property type="component" value="Unassembled WGS sequence"/>
</dbReference>
<evidence type="ECO:0000256" key="13">
    <source>
        <dbReference type="ARBA" id="ARBA00047899"/>
    </source>
</evidence>
<dbReference type="Pfam" id="PF17820">
    <property type="entry name" value="PDZ_6"/>
    <property type="match status" value="1"/>
</dbReference>
<comment type="similarity">
    <text evidence="3">Belongs to the protein kinase superfamily. AGC Ser/Thr protein kinase family.</text>
</comment>
<dbReference type="EMBL" id="CAJFCV020000002">
    <property type="protein sequence ID" value="CAG9100441.1"/>
    <property type="molecule type" value="Genomic_DNA"/>
</dbReference>
<feature type="compositionally biased region" description="Polar residues" evidence="15">
    <location>
        <begin position="1921"/>
        <end position="1931"/>
    </location>
</feature>
<evidence type="ECO:0000256" key="10">
    <source>
        <dbReference type="ARBA" id="ARBA00022777"/>
    </source>
</evidence>
<feature type="domain" description="PDZ" evidence="17">
    <location>
        <begin position="1734"/>
        <end position="1823"/>
    </location>
</feature>
<feature type="compositionally biased region" description="Low complexity" evidence="15">
    <location>
        <begin position="470"/>
        <end position="479"/>
    </location>
</feature>
<dbReference type="CDD" id="cd05609">
    <property type="entry name" value="STKc_MAST"/>
    <property type="match status" value="1"/>
</dbReference>
<feature type="region of interest" description="Disordered" evidence="15">
    <location>
        <begin position="343"/>
        <end position="384"/>
    </location>
</feature>
<dbReference type="PROSITE" id="PS00108">
    <property type="entry name" value="PROTEIN_KINASE_ST"/>
    <property type="match status" value="1"/>
</dbReference>
<dbReference type="PROSITE" id="PS50011">
    <property type="entry name" value="PROTEIN_KINASE_DOM"/>
    <property type="match status" value="1"/>
</dbReference>
<dbReference type="GO" id="GO:0005737">
    <property type="term" value="C:cytoplasm"/>
    <property type="evidence" value="ECO:0007669"/>
    <property type="project" value="UniProtKB-SubCell"/>
</dbReference>
<feature type="compositionally biased region" description="Polar residues" evidence="15">
    <location>
        <begin position="515"/>
        <end position="538"/>
    </location>
</feature>
<feature type="region of interest" description="Disordered" evidence="15">
    <location>
        <begin position="1416"/>
        <end position="1502"/>
    </location>
</feature>
<dbReference type="InterPro" id="IPR041489">
    <property type="entry name" value="PDZ_6"/>
</dbReference>
<feature type="region of interest" description="Disordered" evidence="15">
    <location>
        <begin position="417"/>
        <end position="488"/>
    </location>
</feature>
<feature type="region of interest" description="Disordered" evidence="15">
    <location>
        <begin position="130"/>
        <end position="163"/>
    </location>
</feature>
<feature type="compositionally biased region" description="Polar residues" evidence="15">
    <location>
        <begin position="1574"/>
        <end position="1588"/>
    </location>
</feature>
<gene>
    <name evidence="19" type="ORF">BXYJ_LOCUS4856</name>
</gene>
<keyword evidence="7" id="KW-0597">Phosphoprotein</keyword>
<dbReference type="GO" id="GO:0000287">
    <property type="term" value="F:magnesium ion binding"/>
    <property type="evidence" value="ECO:0007669"/>
    <property type="project" value="InterPro"/>
</dbReference>
<dbReference type="GO" id="GO:0035556">
    <property type="term" value="P:intracellular signal transduction"/>
    <property type="evidence" value="ECO:0007669"/>
    <property type="project" value="TreeGrafter"/>
</dbReference>
<keyword evidence="5" id="KW-0963">Cytoplasm</keyword>
<accession>A0A1I7S988</accession>
<feature type="region of interest" description="Disordered" evidence="15">
    <location>
        <begin position="720"/>
        <end position="759"/>
    </location>
</feature>
<keyword evidence="10" id="KW-0418">Kinase</keyword>
<dbReference type="SMART" id="SM00220">
    <property type="entry name" value="S_TKc"/>
    <property type="match status" value="1"/>
</dbReference>
<dbReference type="Pfam" id="PF00069">
    <property type="entry name" value="Pkinase"/>
    <property type="match status" value="1"/>
</dbReference>
<dbReference type="OrthoDB" id="10070999at2759"/>
<comment type="catalytic activity">
    <reaction evidence="13">
        <text>L-threonyl-[protein] + ATP = O-phospho-L-threonyl-[protein] + ADP + H(+)</text>
        <dbReference type="Rhea" id="RHEA:46608"/>
        <dbReference type="Rhea" id="RHEA-COMP:11060"/>
        <dbReference type="Rhea" id="RHEA-COMP:11605"/>
        <dbReference type="ChEBI" id="CHEBI:15378"/>
        <dbReference type="ChEBI" id="CHEBI:30013"/>
        <dbReference type="ChEBI" id="CHEBI:30616"/>
        <dbReference type="ChEBI" id="CHEBI:61977"/>
        <dbReference type="ChEBI" id="CHEBI:456216"/>
        <dbReference type="EC" id="2.7.11.1"/>
    </reaction>
</comment>
<comment type="catalytic activity">
    <reaction evidence="14">
        <text>L-seryl-[protein] + ATP = O-phospho-L-seryl-[protein] + ADP + H(+)</text>
        <dbReference type="Rhea" id="RHEA:17989"/>
        <dbReference type="Rhea" id="RHEA-COMP:9863"/>
        <dbReference type="Rhea" id="RHEA-COMP:11604"/>
        <dbReference type="ChEBI" id="CHEBI:15378"/>
        <dbReference type="ChEBI" id="CHEBI:29999"/>
        <dbReference type="ChEBI" id="CHEBI:30616"/>
        <dbReference type="ChEBI" id="CHEBI:83421"/>
        <dbReference type="ChEBI" id="CHEBI:456216"/>
        <dbReference type="EC" id="2.7.11.1"/>
    </reaction>
</comment>
<sequence>MRRLASHLSVIRIFLNPPSPPNSDYENPDSPEIPISPNSNYKSSTSTLVINTPTPEPTVLNPWMRSASPSHFLQVPRDDFAPEDVPRLCSPPPRRASNTSAHSALSEASSSTMLSPGMLSAGVSSRSYSFASYSDDNETPPNELQIPCLRPHSTQSTPGGNISPTILLSPVLSRPVRSQSAHSPPFQRSSLMMLQGMGQSFTNGSDSDNESVKFRPISRQSSLFPQRAPSRSGSILGAHICTLATPTGNSDSLSGSHSGAQTPSGLHMSGGSFSFNSAAAQRFGTSSYSLQRHGSSASDSGSTCGFFGRQRSLRAQRSVCGSGSSPSVQPQKQTSIDEHKLRHGYGKAPFSPSEPQALGLKRKNLNPQPFPLQRSSSEAQSDSMNAKHLLAVSTATDVRSRRNNRRPSSYAVAFRGSQQSGNFLHPPNQFDFGPSAPSAGGFGHSGSNMHRIRNQLGHSDPQLYTYTQNSGRRSVSGGRTSALHSSPASAVRFRKASVFLDHNRSHRASILSAHNVETSLSEEPTSGFQSTSNPSSTIGLPKLPSIRRRRRPLAPVSSGDGSGNHGGVGKPRSGSSLAAPYLLHHGDNRRWSLASLPSSSGYGTPGSVSALSSEYSSQEQLPQLLGDIKLQHRYDSNDSYPSMEESSLLAGMRPRSRSLSSPVRFGSESGGFDPNPNAMSQVYKERFPKAKTQMESRLQNFLQFNAPLSGFTSPISLDRPASPLHLTDPVGTQQRASLARQPSYHRPSSPCRPSSPIPRPISPLAMVDATAAQDGKVVFRSASGHSSQNLQCTTPYGNSSSAYYFPGTLSQQNPQPSFQAFPGLAQQSSQFGSLASNVGSICLGPNDSQTTNTTNSTSRRSTMAQCDAPLTNPTLLRVLAEGATRFIHHQICEIAADCLQKSRDDQLTSSYFCQMSIRLEESLAEAQQKTSAESFKFLASICKQLLMIVSRTARLLESLEFDPDEFYRLLEETEGALRYQLGAGNARVPDLPQYIIDKLGLNKNLINDRSSPPDLTEPEISYPIEPAVADLQQSEVIPRKGSTAITEDQLRALTANAPKEEDFETIRLISNGAYGAVYLVRHHRTRQRFALKKMKKQTLLLRNQVDQVYAERDILTFTDNPFVVSFYGSFETKQHLCMLMEYVEGGDCASLLKSAGVLPIEVARLYVAETVLAIEYLHSCGIVHRDLKPDNLLITSIGHIKLTDFGLSKIGLMNRTTLVSEGFLDDTQQFRDNQLCGTPEYIAPEVILRQGYGKPVDWWALGIILYEFLVGIVPFLGGSPEELFTNIINEEVEYPDGEEALDPNAENLIQMLLEKNPVDRLGTLGGAPDVASHPFFNALDFNSLLRQKAEFVPNLENEEDTSYFDSRTDRYNHDAESGDDESVPMFWSFSTASPRHSITAIDISMAQLAQLNAAASPTLQATTEEPREESATKKPWTDEKAEKEEAEYITQEKRPVGKTLSQRTADSSNSGQRDSGDLGTINSSSSTAAQTPNSARWDDPSSPSAILLRQRFSATRQANLSTSSSGTTGTGPLNTCSSTDSSMDASFFAGDHSHLPSRRQTTNFSPLPRFAISSCEQPNNAAPNTTQSQHRRATLSAEPEPRERSKTTTATPVTKRTESLRVVIPGSSHALAHEKSASQTSIYYHAAPPNASPDRQSQSSLSSFEPNSPRVAAKSENATPLPQLRSGLLGSDKTFTTDRPTLTDRASFSGVSTSDKQVASSAQPLQTGQIVGRPVVIRKGVKGFGFTIRSVRVYLSADSDYYTIEHIVAAVREGSPADDAGLKENDLITHVHTQPVHNMTHPQLMHRLLSGAPEITLHVVPLNSTSIREGEARRNVGKLLRKKPRRPQRRVPLEKKTRKTSALFRRLSGKRGNGEIVPGASTQKQSFMPRSASSQDGVALSLSPAPMSHLLNEKRVDDQEPCTSSNLPKPQSQHRRSSGHQLLHPHTNSNPVPSAGESSRRKHTTGSIDIREPHGSITVPLPPHLQGPRTVIKPRTQEPLSTVPSMPSTPSPAPQASTINPLAIEAPVSTPKGAPTPKPSTIRRPSTLIEQKPSSGPRMEEQPIQRPRPTELRKSSAPVATIPPTVATASSVPTQPPSQVEEAKKVDKTEKVEKETSEVRPKRESIKRPPVPTRKLSPSRLVQRLFRAASSASSSAAAQSALPRQKSTEENK</sequence>
<dbReference type="InterPro" id="IPR001478">
    <property type="entry name" value="PDZ"/>
</dbReference>
<feature type="compositionally biased region" description="Low complexity" evidence="15">
    <location>
        <begin position="1652"/>
        <end position="1669"/>
    </location>
</feature>
<proteinExistence type="inferred from homology"/>
<keyword evidence="21" id="KW-1185">Reference proteome</keyword>
<dbReference type="SMART" id="SM00228">
    <property type="entry name" value="PDZ"/>
    <property type="match status" value="1"/>
</dbReference>
<reference evidence="19" key="2">
    <citation type="submission" date="2020-09" db="EMBL/GenBank/DDBJ databases">
        <authorList>
            <person name="Kikuchi T."/>
        </authorList>
    </citation>
    <scope>NUCLEOTIDE SEQUENCE</scope>
    <source>
        <strain evidence="19">Ka4C1</strain>
    </source>
</reference>
<dbReference type="eggNOG" id="KOG0606">
    <property type="taxonomic scope" value="Eukaryota"/>
</dbReference>
<dbReference type="EC" id="2.7.11.1" evidence="4"/>
<evidence type="ECO:0000259" key="16">
    <source>
        <dbReference type="PROSITE" id="PS50011"/>
    </source>
</evidence>
<dbReference type="Proteomes" id="UP000582659">
    <property type="component" value="Unassembled WGS sequence"/>
</dbReference>
<feature type="region of interest" description="Disordered" evidence="15">
    <location>
        <begin position="648"/>
        <end position="677"/>
    </location>
</feature>
<feature type="region of interest" description="Disordered" evidence="15">
    <location>
        <begin position="1833"/>
        <end position="1900"/>
    </location>
</feature>
<dbReference type="InterPro" id="IPR050236">
    <property type="entry name" value="Ser_Thr_kinase_AGC"/>
</dbReference>
<feature type="region of interest" description="Disordered" evidence="15">
    <location>
        <begin position="1916"/>
        <end position="2172"/>
    </location>
</feature>
<feature type="compositionally biased region" description="Polar residues" evidence="15">
    <location>
        <begin position="373"/>
        <end position="384"/>
    </location>
</feature>
<keyword evidence="6" id="KW-0723">Serine/threonine-protein kinase</keyword>
<feature type="compositionally biased region" description="Polar residues" evidence="15">
    <location>
        <begin position="1480"/>
        <end position="1494"/>
    </location>
</feature>
<feature type="region of interest" description="Disordered" evidence="15">
    <location>
        <begin position="515"/>
        <end position="579"/>
    </location>
</feature>
<evidence type="ECO:0000256" key="14">
    <source>
        <dbReference type="ARBA" id="ARBA00048679"/>
    </source>
</evidence>
<feature type="compositionally biased region" description="Low complexity" evidence="15">
    <location>
        <begin position="1521"/>
        <end position="1531"/>
    </location>
</feature>
<dbReference type="Proteomes" id="UP000095284">
    <property type="component" value="Unplaced"/>
</dbReference>
<dbReference type="Gene3D" id="3.30.200.20">
    <property type="entry name" value="Phosphorylase Kinase, domain 1"/>
    <property type="match status" value="1"/>
</dbReference>
<dbReference type="PROSITE" id="PS50106">
    <property type="entry name" value="PDZ"/>
    <property type="match status" value="1"/>
</dbReference>
<feature type="compositionally biased region" description="Polar residues" evidence="15">
    <location>
        <begin position="152"/>
        <end position="163"/>
    </location>
</feature>
<evidence type="ECO:0000256" key="3">
    <source>
        <dbReference type="ARBA" id="ARBA00009903"/>
    </source>
</evidence>
<feature type="compositionally biased region" description="Basic and acidic residues" evidence="15">
    <location>
        <begin position="2058"/>
        <end position="2074"/>
    </location>
</feature>
<dbReference type="GO" id="GO:0004674">
    <property type="term" value="F:protein serine/threonine kinase activity"/>
    <property type="evidence" value="ECO:0007669"/>
    <property type="project" value="UniProtKB-KW"/>
</dbReference>
<comment type="subcellular location">
    <subcellularLocation>
        <location evidence="2">Cytoplasm</location>
    </subcellularLocation>
</comment>
<dbReference type="InterPro" id="IPR023142">
    <property type="entry name" value="MAST_pre-PK_dom_sf"/>
</dbReference>
<reference evidence="22" key="1">
    <citation type="submission" date="2016-11" db="UniProtKB">
        <authorList>
            <consortium name="WormBaseParasite"/>
        </authorList>
    </citation>
    <scope>IDENTIFICATION</scope>
</reference>
<dbReference type="InterPro" id="IPR036034">
    <property type="entry name" value="PDZ_sf"/>
</dbReference>
<feature type="compositionally biased region" description="Basic and acidic residues" evidence="15">
    <location>
        <begin position="2101"/>
        <end position="2127"/>
    </location>
</feature>
<dbReference type="InterPro" id="IPR015022">
    <property type="entry name" value="MAST_pre-PK_dom"/>
</dbReference>
<dbReference type="SUPFAM" id="SSF140482">
    <property type="entry name" value="MAST3 pre-PK domain-like"/>
    <property type="match status" value="1"/>
</dbReference>
<evidence type="ECO:0000259" key="17">
    <source>
        <dbReference type="PROSITE" id="PS50106"/>
    </source>
</evidence>
<evidence type="ECO:0000256" key="6">
    <source>
        <dbReference type="ARBA" id="ARBA00022527"/>
    </source>
</evidence>
<dbReference type="InterPro" id="IPR008271">
    <property type="entry name" value="Ser/Thr_kinase_AS"/>
</dbReference>
<dbReference type="SUPFAM" id="SSF50156">
    <property type="entry name" value="PDZ domain-like"/>
    <property type="match status" value="1"/>
</dbReference>
<evidence type="ECO:0000256" key="4">
    <source>
        <dbReference type="ARBA" id="ARBA00012513"/>
    </source>
</evidence>
<evidence type="ECO:0000313" key="21">
    <source>
        <dbReference type="Proteomes" id="UP000659654"/>
    </source>
</evidence>
<feature type="compositionally biased region" description="Low complexity" evidence="15">
    <location>
        <begin position="99"/>
        <end position="118"/>
    </location>
</feature>
<dbReference type="FunFam" id="1.10.510.10:FF:000012">
    <property type="entry name" value="microtubule-associated serine/threonine-protein kinase 2 isoform X1"/>
    <property type="match status" value="1"/>
</dbReference>
<protein>
    <recommendedName>
        <fullName evidence="4">non-specific serine/threonine protein kinase</fullName>
        <ecNumber evidence="4">2.7.11.1</ecNumber>
    </recommendedName>
</protein>
<feature type="compositionally biased region" description="Polar residues" evidence="15">
    <location>
        <begin position="1880"/>
        <end position="1896"/>
    </location>
</feature>
<evidence type="ECO:0000256" key="9">
    <source>
        <dbReference type="ARBA" id="ARBA00022741"/>
    </source>
</evidence>
<evidence type="ECO:0000256" key="12">
    <source>
        <dbReference type="ARBA" id="ARBA00022842"/>
    </source>
</evidence>
<evidence type="ECO:0000256" key="8">
    <source>
        <dbReference type="ARBA" id="ARBA00022679"/>
    </source>
</evidence>
<evidence type="ECO:0000256" key="15">
    <source>
        <dbReference type="SAM" id="MobiDB-lite"/>
    </source>
</evidence>
<dbReference type="PANTHER" id="PTHR24356:SF414">
    <property type="entry name" value="NON-SPECIFIC SERINE_THREONINE PROTEIN KINASE"/>
    <property type="match status" value="1"/>
</dbReference>
<feature type="region of interest" description="Disordered" evidence="15">
    <location>
        <begin position="74"/>
        <end position="118"/>
    </location>
</feature>
<keyword evidence="11" id="KW-0067">ATP-binding</keyword>
<feature type="compositionally biased region" description="Polar residues" evidence="15">
    <location>
        <begin position="317"/>
        <end position="334"/>
    </location>
</feature>
<evidence type="ECO:0000259" key="18">
    <source>
        <dbReference type="PROSITE" id="PS51285"/>
    </source>
</evidence>
<feature type="compositionally biased region" description="Polar residues" evidence="15">
    <location>
        <begin position="1459"/>
        <end position="1473"/>
    </location>
</feature>
<dbReference type="PANTHER" id="PTHR24356">
    <property type="entry name" value="SERINE/THREONINE-PROTEIN KINASE"/>
    <property type="match status" value="1"/>
</dbReference>
<dbReference type="Gene3D" id="2.30.42.10">
    <property type="match status" value="1"/>
</dbReference>
<dbReference type="Pfam" id="PF08926">
    <property type="entry name" value="DUF1908"/>
    <property type="match status" value="2"/>
</dbReference>
<feature type="compositionally biased region" description="Low complexity" evidence="15">
    <location>
        <begin position="742"/>
        <end position="752"/>
    </location>
</feature>
<dbReference type="InterPro" id="IPR000961">
    <property type="entry name" value="AGC-kinase_C"/>
</dbReference>
<feature type="region of interest" description="Disordered" evidence="15">
    <location>
        <begin position="317"/>
        <end position="336"/>
    </location>
</feature>
<evidence type="ECO:0000256" key="7">
    <source>
        <dbReference type="ARBA" id="ARBA00022553"/>
    </source>
</evidence>
<organism evidence="20 22">
    <name type="scientific">Bursaphelenchus xylophilus</name>
    <name type="common">Pinewood nematode worm</name>
    <name type="synonym">Aphelenchoides xylophilus</name>
    <dbReference type="NCBI Taxonomy" id="6326"/>
    <lineage>
        <taxon>Eukaryota</taxon>
        <taxon>Metazoa</taxon>
        <taxon>Ecdysozoa</taxon>
        <taxon>Nematoda</taxon>
        <taxon>Chromadorea</taxon>
        <taxon>Rhabditida</taxon>
        <taxon>Tylenchina</taxon>
        <taxon>Tylenchomorpha</taxon>
        <taxon>Aphelenchoidea</taxon>
        <taxon>Aphelenchoididae</taxon>
        <taxon>Bursaphelenchus</taxon>
    </lineage>
</organism>
<feature type="domain" description="Protein kinase" evidence="16">
    <location>
        <begin position="1063"/>
        <end position="1336"/>
    </location>
</feature>
<dbReference type="SUPFAM" id="SSF56112">
    <property type="entry name" value="Protein kinase-like (PK-like)"/>
    <property type="match status" value="1"/>
</dbReference>
<evidence type="ECO:0000256" key="11">
    <source>
        <dbReference type="ARBA" id="ARBA00022840"/>
    </source>
</evidence>
<dbReference type="FunFam" id="1.20.1480.20:FF:000001">
    <property type="entry name" value="microtubule-associated serine/threonine-protein kinase 4 isoform X1"/>
    <property type="match status" value="1"/>
</dbReference>
<evidence type="ECO:0000256" key="5">
    <source>
        <dbReference type="ARBA" id="ARBA00022490"/>
    </source>
</evidence>
<dbReference type="InterPro" id="IPR037711">
    <property type="entry name" value="MAST"/>
</dbReference>
<dbReference type="InterPro" id="IPR000719">
    <property type="entry name" value="Prot_kinase_dom"/>
</dbReference>
<feature type="compositionally biased region" description="Polar residues" evidence="15">
    <location>
        <begin position="1693"/>
        <end position="1725"/>
    </location>
</feature>
<evidence type="ECO:0000256" key="2">
    <source>
        <dbReference type="ARBA" id="ARBA00004496"/>
    </source>
</evidence>
<keyword evidence="8" id="KW-0808">Transferase</keyword>
<evidence type="ECO:0000313" key="22">
    <source>
        <dbReference type="WBParaSite" id="BXY_0958400.1"/>
    </source>
</evidence>
<feature type="compositionally biased region" description="Gly residues" evidence="15">
    <location>
        <begin position="560"/>
        <end position="569"/>
    </location>
</feature>
<feature type="compositionally biased region" description="Basic and acidic residues" evidence="15">
    <location>
        <begin position="1424"/>
        <end position="1443"/>
    </location>
</feature>
<dbReference type="Gene3D" id="1.10.510.10">
    <property type="entry name" value="Transferase(Phosphotransferase) domain 1"/>
    <property type="match status" value="1"/>
</dbReference>
<evidence type="ECO:0000256" key="1">
    <source>
        <dbReference type="ARBA" id="ARBA00001946"/>
    </source>
</evidence>
<keyword evidence="9" id="KW-0547">Nucleotide-binding</keyword>
<dbReference type="InterPro" id="IPR011009">
    <property type="entry name" value="Kinase-like_dom_sf"/>
</dbReference>
<feature type="region of interest" description="Disordered" evidence="15">
    <location>
        <begin position="1645"/>
        <end position="1725"/>
    </location>
</feature>
<feature type="compositionally biased region" description="Basic and acidic residues" evidence="15">
    <location>
        <begin position="1366"/>
        <end position="1376"/>
    </location>
</feature>
<comment type="cofactor">
    <cofactor evidence="1">
        <name>Mg(2+)</name>
        <dbReference type="ChEBI" id="CHEBI:18420"/>
    </cofactor>
</comment>
<evidence type="ECO:0000313" key="20">
    <source>
        <dbReference type="Proteomes" id="UP000095284"/>
    </source>
</evidence>
<feature type="region of interest" description="Disordered" evidence="15">
    <location>
        <begin position="1515"/>
        <end position="1538"/>
    </location>
</feature>
<feature type="compositionally biased region" description="Low complexity" evidence="15">
    <location>
        <begin position="2148"/>
        <end position="2161"/>
    </location>
</feature>
<dbReference type="SMR" id="A0A1I7S988"/>
<keyword evidence="12" id="KW-0460">Magnesium</keyword>
<dbReference type="WBParaSite" id="BXY_0958400.1">
    <property type="protein sequence ID" value="BXY_0958400.1"/>
    <property type="gene ID" value="BXY_0958400"/>
</dbReference>
<feature type="compositionally biased region" description="Basic and acidic residues" evidence="15">
    <location>
        <begin position="76"/>
        <end position="86"/>
    </location>
</feature>
<feature type="region of interest" description="Disordered" evidence="15">
    <location>
        <begin position="1356"/>
        <end position="1381"/>
    </location>
</feature>
<feature type="region of interest" description="Disordered" evidence="15">
    <location>
        <begin position="15"/>
        <end position="40"/>
    </location>
</feature>
<dbReference type="FunFam" id="3.30.200.20:FF:000012">
    <property type="entry name" value="microtubule-associated serine/threonine-protein kinase 2 isoform X1"/>
    <property type="match status" value="1"/>
</dbReference>
<feature type="domain" description="AGC-kinase C-terminal" evidence="18">
    <location>
        <begin position="1337"/>
        <end position="1401"/>
    </location>
</feature>
<name>A0A1I7S988_BURXY</name>
<dbReference type="PROSITE" id="PS51285">
    <property type="entry name" value="AGC_KINASE_CTER"/>
    <property type="match status" value="1"/>
</dbReference>
<dbReference type="EMBL" id="CAJFDI010000002">
    <property type="protein sequence ID" value="CAD5217080.1"/>
    <property type="molecule type" value="Genomic_DNA"/>
</dbReference>
<dbReference type="Gene3D" id="1.20.1480.20">
    <property type="entry name" value="MAST3 pre-PK domain-like"/>
    <property type="match status" value="1"/>
</dbReference>
<feature type="compositionally biased region" description="Basic residues" evidence="15">
    <location>
        <begin position="1835"/>
        <end position="1849"/>
    </location>
</feature>
<evidence type="ECO:0000313" key="19">
    <source>
        <dbReference type="EMBL" id="CAD5217080.1"/>
    </source>
</evidence>
<feature type="region of interest" description="Disordered" evidence="15">
    <location>
        <begin position="1570"/>
        <end position="1618"/>
    </location>
</feature>